<evidence type="ECO:0000256" key="7">
    <source>
        <dbReference type="ARBA" id="ARBA00047942"/>
    </source>
</evidence>
<dbReference type="Gene3D" id="1.20.1260.30">
    <property type="match status" value="1"/>
</dbReference>
<protein>
    <recommendedName>
        <fullName evidence="2">site-specific DNA-methyltransferase (adenine-specific)</fullName>
        <ecNumber evidence="2">2.1.1.72</ecNumber>
    </recommendedName>
</protein>
<comment type="similarity">
    <text evidence="1">Belongs to the N(4)/N(6)-methyltransferase family.</text>
</comment>
<dbReference type="PRINTS" id="PR00507">
    <property type="entry name" value="N12N6MTFRASE"/>
</dbReference>
<sequence>MISIASKLKTIENKLRKDDNLSGQIDYNEQMAWMLFLKSLDVLEEKREKQAKLSGRKIESILDEKYRWRTWMHSSMTAEEKFNFIRNELLPYIRKINNTPERELVASVFQEIPTKFMKSAYTLAEVLDLIDELDWRTLEDSQIITQFYEESLQKMGSAGRQAGGEFYTPRPLIRLIIKIIDPKIGETIFDPFMGSAGFLVEAFQYLKNKKPSAREYEKLQSGIIQGQEKKPVPFLLGVMNCILHDLYGAKLKRGNTFAQNIRQIDPADRVDVVLTNPPFGGEEEKTLLENFPYPTSATQVLAVQYILRRLKPGGRCGMVIDEGFLFRTNEKAFVNTKKELLGENNLFAVISLPQGLFTTVGAGNKTDLLFFERGKPTKDVWYYELIGKFSKTRPLKDADLEDCWQKFQERAVSENSWIISAEELKKRNYDLTAKNPNRKEELTHKLPKELVKEIEDRENKISKILREIKIKI</sequence>
<dbReference type="EC" id="2.1.1.72" evidence="2"/>
<dbReference type="InterPro" id="IPR051537">
    <property type="entry name" value="DNA_Adenine_Mtase"/>
</dbReference>
<evidence type="ECO:0000259" key="8">
    <source>
        <dbReference type="Pfam" id="PF02384"/>
    </source>
</evidence>
<accession>A0A7V3JA31</accession>
<dbReference type="InterPro" id="IPR003356">
    <property type="entry name" value="DNA_methylase_A-5"/>
</dbReference>
<dbReference type="EMBL" id="DTGG01000104">
    <property type="protein sequence ID" value="HFZ09136.1"/>
    <property type="molecule type" value="Genomic_DNA"/>
</dbReference>
<evidence type="ECO:0000256" key="5">
    <source>
        <dbReference type="ARBA" id="ARBA00022691"/>
    </source>
</evidence>
<keyword evidence="6" id="KW-0680">Restriction system</keyword>
<gene>
    <name evidence="10" type="ORF">ENV41_03275</name>
</gene>
<dbReference type="PANTHER" id="PTHR42933">
    <property type="entry name" value="SLR6095 PROTEIN"/>
    <property type="match status" value="1"/>
</dbReference>
<dbReference type="SUPFAM" id="SSF53335">
    <property type="entry name" value="S-adenosyl-L-methionine-dependent methyltransferases"/>
    <property type="match status" value="1"/>
</dbReference>
<evidence type="ECO:0000256" key="4">
    <source>
        <dbReference type="ARBA" id="ARBA00022679"/>
    </source>
</evidence>
<dbReference type="Pfam" id="PF02384">
    <property type="entry name" value="N6_Mtase"/>
    <property type="match status" value="1"/>
</dbReference>
<evidence type="ECO:0000259" key="9">
    <source>
        <dbReference type="Pfam" id="PF12161"/>
    </source>
</evidence>
<dbReference type="GO" id="GO:0009307">
    <property type="term" value="P:DNA restriction-modification system"/>
    <property type="evidence" value="ECO:0007669"/>
    <property type="project" value="UniProtKB-KW"/>
</dbReference>
<dbReference type="PANTHER" id="PTHR42933:SF4">
    <property type="entry name" value="TYPE I RESTRICTION ENZYME ECOKI METHYLASE SUBUNIT"/>
    <property type="match status" value="1"/>
</dbReference>
<feature type="domain" description="N6 adenine-specific DNA methyltransferase N-terminal" evidence="9">
    <location>
        <begin position="4"/>
        <end position="129"/>
    </location>
</feature>
<evidence type="ECO:0000313" key="10">
    <source>
        <dbReference type="EMBL" id="HFZ09136.1"/>
    </source>
</evidence>
<dbReference type="GO" id="GO:0032259">
    <property type="term" value="P:methylation"/>
    <property type="evidence" value="ECO:0007669"/>
    <property type="project" value="UniProtKB-KW"/>
</dbReference>
<reference evidence="10" key="1">
    <citation type="journal article" date="2020" name="mSystems">
        <title>Genome- and Community-Level Interaction Insights into Carbon Utilization and Element Cycling Functions of Hydrothermarchaeota in Hydrothermal Sediment.</title>
        <authorList>
            <person name="Zhou Z."/>
            <person name="Liu Y."/>
            <person name="Xu W."/>
            <person name="Pan J."/>
            <person name="Luo Z.H."/>
            <person name="Li M."/>
        </authorList>
    </citation>
    <scope>NUCLEOTIDE SEQUENCE [LARGE SCALE GENOMIC DNA]</scope>
    <source>
        <strain evidence="10">SpSt-757</strain>
    </source>
</reference>
<evidence type="ECO:0000256" key="2">
    <source>
        <dbReference type="ARBA" id="ARBA00011900"/>
    </source>
</evidence>
<comment type="catalytic activity">
    <reaction evidence="7">
        <text>a 2'-deoxyadenosine in DNA + S-adenosyl-L-methionine = an N(6)-methyl-2'-deoxyadenosine in DNA + S-adenosyl-L-homocysteine + H(+)</text>
        <dbReference type="Rhea" id="RHEA:15197"/>
        <dbReference type="Rhea" id="RHEA-COMP:12418"/>
        <dbReference type="Rhea" id="RHEA-COMP:12419"/>
        <dbReference type="ChEBI" id="CHEBI:15378"/>
        <dbReference type="ChEBI" id="CHEBI:57856"/>
        <dbReference type="ChEBI" id="CHEBI:59789"/>
        <dbReference type="ChEBI" id="CHEBI:90615"/>
        <dbReference type="ChEBI" id="CHEBI:90616"/>
        <dbReference type="EC" id="2.1.1.72"/>
    </reaction>
</comment>
<keyword evidence="5" id="KW-0949">S-adenosyl-L-methionine</keyword>
<dbReference type="GO" id="GO:0008170">
    <property type="term" value="F:N-methyltransferase activity"/>
    <property type="evidence" value="ECO:0007669"/>
    <property type="project" value="InterPro"/>
</dbReference>
<dbReference type="GO" id="GO:0009007">
    <property type="term" value="F:site-specific DNA-methyltransferase (adenine-specific) activity"/>
    <property type="evidence" value="ECO:0007669"/>
    <property type="project" value="UniProtKB-EC"/>
</dbReference>
<evidence type="ECO:0000256" key="3">
    <source>
        <dbReference type="ARBA" id="ARBA00022603"/>
    </source>
</evidence>
<dbReference type="Gene3D" id="3.40.50.150">
    <property type="entry name" value="Vaccinia Virus protein VP39"/>
    <property type="match status" value="1"/>
</dbReference>
<organism evidence="10">
    <name type="scientific">candidate division CPR3 bacterium</name>
    <dbReference type="NCBI Taxonomy" id="2268181"/>
    <lineage>
        <taxon>Bacteria</taxon>
        <taxon>Bacteria division CPR3</taxon>
    </lineage>
</organism>
<keyword evidence="4" id="KW-0808">Transferase</keyword>
<comment type="caution">
    <text evidence="10">The sequence shown here is derived from an EMBL/GenBank/DDBJ whole genome shotgun (WGS) entry which is preliminary data.</text>
</comment>
<dbReference type="AlphaFoldDB" id="A0A7V3JA31"/>
<dbReference type="InterPro" id="IPR038333">
    <property type="entry name" value="T1MK-like_N_sf"/>
</dbReference>
<name>A0A7V3JA31_UNCC3</name>
<keyword evidence="3 10" id="KW-0489">Methyltransferase</keyword>
<evidence type="ECO:0000256" key="1">
    <source>
        <dbReference type="ARBA" id="ARBA00006594"/>
    </source>
</evidence>
<dbReference type="Pfam" id="PF12161">
    <property type="entry name" value="HsdM_N"/>
    <property type="match status" value="1"/>
</dbReference>
<proteinExistence type="inferred from homology"/>
<dbReference type="PROSITE" id="PS00092">
    <property type="entry name" value="N6_MTASE"/>
    <property type="match status" value="1"/>
</dbReference>
<dbReference type="InterPro" id="IPR002052">
    <property type="entry name" value="DNA_methylase_N6_adenine_CS"/>
</dbReference>
<dbReference type="GO" id="GO:0003677">
    <property type="term" value="F:DNA binding"/>
    <property type="evidence" value="ECO:0007669"/>
    <property type="project" value="InterPro"/>
</dbReference>
<evidence type="ECO:0000256" key="6">
    <source>
        <dbReference type="ARBA" id="ARBA00022747"/>
    </source>
</evidence>
<dbReference type="InterPro" id="IPR029063">
    <property type="entry name" value="SAM-dependent_MTases_sf"/>
</dbReference>
<dbReference type="InterPro" id="IPR022749">
    <property type="entry name" value="D12N6_MeTrfase_N"/>
</dbReference>
<feature type="domain" description="DNA methylase adenine-specific" evidence="8">
    <location>
        <begin position="141"/>
        <end position="443"/>
    </location>
</feature>